<feature type="transmembrane region" description="Helical" evidence="3">
    <location>
        <begin position="105"/>
        <end position="126"/>
    </location>
</feature>
<feature type="compositionally biased region" description="Pro residues" evidence="2">
    <location>
        <begin position="57"/>
        <end position="67"/>
    </location>
</feature>
<keyword evidence="3" id="KW-1133">Transmembrane helix</keyword>
<evidence type="ECO:0008006" key="6">
    <source>
        <dbReference type="Google" id="ProtNLM"/>
    </source>
</evidence>
<keyword evidence="3" id="KW-0472">Membrane</keyword>
<feature type="compositionally biased region" description="Polar residues" evidence="2">
    <location>
        <begin position="28"/>
        <end position="46"/>
    </location>
</feature>
<feature type="region of interest" description="Disordered" evidence="2">
    <location>
        <begin position="1"/>
        <end position="86"/>
    </location>
</feature>
<keyword evidence="1" id="KW-0175">Coiled coil</keyword>
<feature type="coiled-coil region" evidence="1">
    <location>
        <begin position="573"/>
        <end position="609"/>
    </location>
</feature>
<gene>
    <name evidence="4" type="ORF">NDI38_00905</name>
</gene>
<dbReference type="RefSeq" id="WP_190453483.1">
    <property type="nucleotide sequence ID" value="NZ_JAMPLM010000001.1"/>
</dbReference>
<keyword evidence="5" id="KW-1185">Reference proteome</keyword>
<organism evidence="4 5">
    <name type="scientific">Stenomitos frigidus AS-A4</name>
    <dbReference type="NCBI Taxonomy" id="2933935"/>
    <lineage>
        <taxon>Bacteria</taxon>
        <taxon>Bacillati</taxon>
        <taxon>Cyanobacteriota</taxon>
        <taxon>Cyanophyceae</taxon>
        <taxon>Leptolyngbyales</taxon>
        <taxon>Leptolyngbyaceae</taxon>
        <taxon>Stenomitos</taxon>
    </lineage>
</organism>
<dbReference type="Proteomes" id="UP001476950">
    <property type="component" value="Unassembled WGS sequence"/>
</dbReference>
<sequence>MTREPGTPDRKPLGRSPKPRDETLPKQPASQRLPVTSVSQPRSQANGAALPTRSRALPPPPPRPSQQPKPRSVDLPEQERSPLGRRARRTRLPRRWLRWLYNWKLWLLVTGIGSVGTGLLALALLLQMPGLPNCPAIFWPLASASLRFECARLAASKQTSNDLLEAIALIDSLPADHPLRDEADRLVELWSLEVLKLAEAAFNAGKLNEAIAAARRISPKVSAYEVVEERVQRWQTIWSKAEAIYRKAEESLRELDWREAFSSAVRLLEVENTFWQTTKYNELTGKINGSRDDGNTLGQAHRLADEGGLTNLLEAIKLAQSIKQTSYVHQAAQKAIEEFGQKMVALAQTMLDQRNLQGALNVLSKIPDIAKLKEQVKDMTVLANAQSQAWLNTIPDIEEAIAQAQRIQSTRPLYRKAQQFIVRWQLEIEAIALLEKARILSQPGTVNDLTAAIAEASTIPRSNPRWNEVQQQIQTWTAQIQTIEDRPILDQADQIAAQGDLASLQAAAAQANQIAQGRALYREARGKARIWTGQVQQIQDQPLLDRARDFANAGDLGSAIRTAEQIGAGRSLYADAQRDVKQWRSQLRAQELQVQAQQSLQNARQLANSGSPEGLANAIKAADQVPTSSALRSEADNAINEWSAQLLQVARSQAVYDVPGAIAVAQKIPSRSSLYAEAQQEIQTWKNTTGQ</sequence>
<feature type="compositionally biased region" description="Basic and acidic residues" evidence="2">
    <location>
        <begin position="1"/>
        <end position="24"/>
    </location>
</feature>
<feature type="compositionally biased region" description="Basic and acidic residues" evidence="2">
    <location>
        <begin position="71"/>
        <end position="82"/>
    </location>
</feature>
<evidence type="ECO:0000256" key="3">
    <source>
        <dbReference type="SAM" id="Phobius"/>
    </source>
</evidence>
<keyword evidence="3" id="KW-0812">Transmembrane</keyword>
<reference evidence="4 5" key="1">
    <citation type="submission" date="2022-04" db="EMBL/GenBank/DDBJ databases">
        <title>Positive selection, recombination, and allopatry shape intraspecific diversity of widespread and dominant cyanobacteria.</title>
        <authorList>
            <person name="Wei J."/>
            <person name="Shu W."/>
            <person name="Hu C."/>
        </authorList>
    </citation>
    <scope>NUCLEOTIDE SEQUENCE [LARGE SCALE GENOMIC DNA]</scope>
    <source>
        <strain evidence="4 5">AS-A4</strain>
    </source>
</reference>
<evidence type="ECO:0000313" key="4">
    <source>
        <dbReference type="EMBL" id="MEP1056975.1"/>
    </source>
</evidence>
<dbReference type="EMBL" id="JAMPLM010000001">
    <property type="protein sequence ID" value="MEP1056975.1"/>
    <property type="molecule type" value="Genomic_DNA"/>
</dbReference>
<evidence type="ECO:0000256" key="1">
    <source>
        <dbReference type="SAM" id="Coils"/>
    </source>
</evidence>
<proteinExistence type="predicted"/>
<evidence type="ECO:0000313" key="5">
    <source>
        <dbReference type="Proteomes" id="UP001476950"/>
    </source>
</evidence>
<evidence type="ECO:0000256" key="2">
    <source>
        <dbReference type="SAM" id="MobiDB-lite"/>
    </source>
</evidence>
<accession>A0ABV0KCN8</accession>
<name>A0ABV0KCN8_9CYAN</name>
<protein>
    <recommendedName>
        <fullName evidence="6">Chromosome segregation ATPase</fullName>
    </recommendedName>
</protein>
<comment type="caution">
    <text evidence="4">The sequence shown here is derived from an EMBL/GenBank/DDBJ whole genome shotgun (WGS) entry which is preliminary data.</text>
</comment>